<feature type="region of interest" description="Disordered" evidence="1">
    <location>
        <begin position="801"/>
        <end position="839"/>
    </location>
</feature>
<evidence type="ECO:0000313" key="3">
    <source>
        <dbReference type="EMBL" id="KAK6630145.1"/>
    </source>
</evidence>
<name>A0ABR1AWX8_POLSC</name>
<feature type="compositionally biased region" description="Polar residues" evidence="1">
    <location>
        <begin position="326"/>
        <end position="341"/>
    </location>
</feature>
<feature type="region of interest" description="Disordered" evidence="1">
    <location>
        <begin position="549"/>
        <end position="664"/>
    </location>
</feature>
<evidence type="ECO:0000259" key="2">
    <source>
        <dbReference type="PROSITE" id="PS50106"/>
    </source>
</evidence>
<gene>
    <name evidence="3" type="ORF">RUM44_005696</name>
</gene>
<feature type="domain" description="PDZ" evidence="2">
    <location>
        <begin position="1017"/>
        <end position="1102"/>
    </location>
</feature>
<feature type="region of interest" description="Disordered" evidence="1">
    <location>
        <begin position="183"/>
        <end position="205"/>
    </location>
</feature>
<sequence>MVNKASLINYPDESERNSPKPKNNLCDNQILVNREVDNDTLEVVENGDLNTSNGELKEAMVPVVSTAIGLIATNSNFNRMPPDGHEFPQKYTEKPLIEKSPMTVKILNGSESETSDSALPPLPSSEPPSSAHRYQSLVNGESDILSNRKYYGEVAATTKPPRNSFWRQDEKSEKSVRDKIAMFSSVPDSGTSPTNGSGKLSKYKSSDDVFNCDETDCSRNIQNGKHFSRSVITLDKVAGSSPYLKKSSYSDASVPPRSLDYSNRTQSSMDLTSSASSAYSSSCSPDSSLSSNSSYLGYSSTLPRKKTRSSTEEGKNDRDKKDASVHRTTSFSVHGRSQSLLDVNPTPYRSRYLSETSQEEGQKPGSLNLLIEQRRKNLSKLRGLVIPEKLSDSRSNQPIVDLPEIRSRDLILNAKMPIFQKEKTTTATTTAKWTRPIVPEVVGPKVTPTHLWDMQNKTPNIPKYSPAFKRKSISVFGAKEVVPLTTKKEISSLSLSDAPKAPLKPPRNAPTVRQNSVSDDKKYQDAVTSILCETEISYPLEKNHRMNEITRTTDVYSPKRKSVLQGKYRLHSDTGRSEEDSDNDSAVSSSRSSISHGFSPPASPLLDNQYQNDDSRVRNGVRLSPDRNPLARSLSMETSSNVGSHLQGNVGGLDANGNDPSNRRILKPQSVEAINRKNVLTSAKYSRGFDVKSGSPLIQRKFSEETVEDVNKHSSLPYRTTQQTMYSTRKYTTNGVEAPKDHHRQIEKIAYITDVVDEPIVSEVISKRKLEKSESVPLPPAIKPERAVTTRKASVPFEYSWGKEGTWNQGSNKSNEQVPVISKESASLDKPTEKSVTTDREYGYSSLKLKVNRIPGENGVSLNGSIESRAIEKGEKPKIELKSTQNGSERLQNGTTQPVSVNDIRRAFEKPETSGQTTGKMTKTGSIATPPNFNSNGLNGNHIRVSSFDSTTSDDGPYGFSSNLLREQFGSITSLASSTSLISPQELQLLIEEANQTLEESGSLNGGSSSNNHDVLVIILHRDTVGGSIGITLAGGADYESKEITVHKVLAGSPADRDGRLQKGDRILSINGKSMKGVTHRESLAILKSPRLEVVLVVSRLKPDAGSDTNNSDDSTSVQVRNSFVTGSSRPSRIIKQSTLIESDESSNGDVARGPPVTLALVKDGAGLGFSLEGGKDCSTGDRPLLIKKIFTGGSAEKCGQLRAGDELVNINGIDVSVMSRIDAWKMMKQLPDGNVTITVKRAVENVRT</sequence>
<dbReference type="PANTHER" id="PTHR11324">
    <property type="entry name" value="IL16-RELATED"/>
    <property type="match status" value="1"/>
</dbReference>
<comment type="caution">
    <text evidence="3">The sequence shown here is derived from an EMBL/GenBank/DDBJ whole genome shotgun (WGS) entry which is preliminary data.</text>
</comment>
<dbReference type="SUPFAM" id="SSF50156">
    <property type="entry name" value="PDZ domain-like"/>
    <property type="match status" value="2"/>
</dbReference>
<feature type="domain" description="PDZ" evidence="2">
    <location>
        <begin position="1156"/>
        <end position="1230"/>
    </location>
</feature>
<protein>
    <recommendedName>
        <fullName evidence="2">PDZ domain-containing protein</fullName>
    </recommendedName>
</protein>
<dbReference type="PROSITE" id="PS50106">
    <property type="entry name" value="PDZ"/>
    <property type="match status" value="2"/>
</dbReference>
<evidence type="ECO:0000256" key="1">
    <source>
        <dbReference type="SAM" id="MobiDB-lite"/>
    </source>
</evidence>
<dbReference type="Gene3D" id="2.30.42.10">
    <property type="match status" value="2"/>
</dbReference>
<dbReference type="SMART" id="SM00228">
    <property type="entry name" value="PDZ"/>
    <property type="match status" value="2"/>
</dbReference>
<proteinExistence type="predicted"/>
<dbReference type="InterPro" id="IPR036034">
    <property type="entry name" value="PDZ_sf"/>
</dbReference>
<feature type="compositionally biased region" description="Low complexity" evidence="1">
    <location>
        <begin position="584"/>
        <end position="599"/>
    </location>
</feature>
<feature type="compositionally biased region" description="Polar residues" evidence="1">
    <location>
        <begin position="635"/>
        <end position="647"/>
    </location>
</feature>
<keyword evidence="4" id="KW-1185">Reference proteome</keyword>
<dbReference type="CDD" id="cd06763">
    <property type="entry name" value="PDZ7_PDZD2-PDZ4_hPro-IL-16-like"/>
    <property type="match status" value="1"/>
</dbReference>
<evidence type="ECO:0000313" key="4">
    <source>
        <dbReference type="Proteomes" id="UP001359485"/>
    </source>
</evidence>
<dbReference type="PANTHER" id="PTHR11324:SF16">
    <property type="entry name" value="PDZ DOMAIN-CONTAINING PROTEIN 2"/>
    <property type="match status" value="1"/>
</dbReference>
<feature type="compositionally biased region" description="Basic and acidic residues" evidence="1">
    <location>
        <begin position="309"/>
        <end position="325"/>
    </location>
</feature>
<feature type="region of interest" description="Disordered" evidence="1">
    <location>
        <begin position="911"/>
        <end position="938"/>
    </location>
</feature>
<feature type="compositionally biased region" description="Basic and acidic residues" evidence="1">
    <location>
        <begin position="826"/>
        <end position="839"/>
    </location>
</feature>
<organism evidence="3 4">
    <name type="scientific">Polyplax serrata</name>
    <name type="common">Common mouse louse</name>
    <dbReference type="NCBI Taxonomy" id="468196"/>
    <lineage>
        <taxon>Eukaryota</taxon>
        <taxon>Metazoa</taxon>
        <taxon>Ecdysozoa</taxon>
        <taxon>Arthropoda</taxon>
        <taxon>Hexapoda</taxon>
        <taxon>Insecta</taxon>
        <taxon>Pterygota</taxon>
        <taxon>Neoptera</taxon>
        <taxon>Paraneoptera</taxon>
        <taxon>Psocodea</taxon>
        <taxon>Troctomorpha</taxon>
        <taxon>Phthiraptera</taxon>
        <taxon>Anoplura</taxon>
        <taxon>Polyplacidae</taxon>
        <taxon>Polyplax</taxon>
    </lineage>
</organism>
<dbReference type="CDD" id="cd06762">
    <property type="entry name" value="PDZ6_PDZD2-PDZ3_hPro-IL-16-like"/>
    <property type="match status" value="1"/>
</dbReference>
<dbReference type="Proteomes" id="UP001359485">
    <property type="component" value="Unassembled WGS sequence"/>
</dbReference>
<feature type="compositionally biased region" description="Polar residues" evidence="1">
    <location>
        <begin position="913"/>
        <end position="938"/>
    </location>
</feature>
<feature type="compositionally biased region" description="Polar residues" evidence="1">
    <location>
        <begin position="186"/>
        <end position="198"/>
    </location>
</feature>
<feature type="region of interest" description="Disordered" evidence="1">
    <location>
        <begin position="111"/>
        <end position="133"/>
    </location>
</feature>
<feature type="compositionally biased region" description="Polar residues" evidence="1">
    <location>
        <begin position="806"/>
        <end position="817"/>
    </location>
</feature>
<feature type="region of interest" description="Disordered" evidence="1">
    <location>
        <begin position="241"/>
        <end position="346"/>
    </location>
</feature>
<dbReference type="EMBL" id="JAWJWF010000009">
    <property type="protein sequence ID" value="KAK6630145.1"/>
    <property type="molecule type" value="Genomic_DNA"/>
</dbReference>
<feature type="region of interest" description="Disordered" evidence="1">
    <location>
        <begin position="496"/>
        <end position="520"/>
    </location>
</feature>
<feature type="region of interest" description="Disordered" evidence="1">
    <location>
        <begin position="1"/>
        <end position="24"/>
    </location>
</feature>
<reference evidence="3 4" key="1">
    <citation type="submission" date="2023-09" db="EMBL/GenBank/DDBJ databases">
        <title>Genomes of two closely related lineages of the louse Polyplax serrata with different host specificities.</title>
        <authorList>
            <person name="Martinu J."/>
            <person name="Tarabai H."/>
            <person name="Stefka J."/>
            <person name="Hypsa V."/>
        </authorList>
    </citation>
    <scope>NUCLEOTIDE SEQUENCE [LARGE SCALE GENOMIC DNA]</scope>
    <source>
        <strain evidence="3">98ZLc_SE</strain>
    </source>
</reference>
<dbReference type="Pfam" id="PF00595">
    <property type="entry name" value="PDZ"/>
    <property type="match status" value="2"/>
</dbReference>
<feature type="compositionally biased region" description="Low complexity" evidence="1">
    <location>
        <begin position="267"/>
        <end position="300"/>
    </location>
</feature>
<dbReference type="InterPro" id="IPR001478">
    <property type="entry name" value="PDZ"/>
</dbReference>
<accession>A0ABR1AWX8</accession>